<evidence type="ECO:0008006" key="5">
    <source>
        <dbReference type="Google" id="ProtNLM"/>
    </source>
</evidence>
<evidence type="ECO:0000256" key="2">
    <source>
        <dbReference type="SAM" id="Phobius"/>
    </source>
</evidence>
<feature type="compositionally biased region" description="Basic and acidic residues" evidence="1">
    <location>
        <begin position="23"/>
        <end position="43"/>
    </location>
</feature>
<sequence>MSCLLVTDAFKDDTAGVNQDKNTPGKDLEPSKDNEGKKAEVTQDKNTPGKDPGASKDNEDKKAEVTQDKNTPGKDPGASKDNEDKKAGVTQDENTPGKDPGASKDNEDKKAGVTQDENTPGKDPDESKDKKTEKGEKTNEERGNENLYNPSGVKEEEENSHFFAYLVTGAVLVAVLYITVHNKRKIIAFVLEGKKSRSTQRHKSTNYQKLEQHI</sequence>
<keyword evidence="4" id="KW-1185">Reference proteome</keyword>
<feature type="compositionally biased region" description="Polar residues" evidence="1">
    <location>
        <begin position="205"/>
        <end position="214"/>
    </location>
</feature>
<evidence type="ECO:0000313" key="3">
    <source>
        <dbReference type="EMBL" id="MED6237287.1"/>
    </source>
</evidence>
<comment type="caution">
    <text evidence="3">The sequence shown here is derived from an EMBL/GenBank/DDBJ whole genome shotgun (WGS) entry which is preliminary data.</text>
</comment>
<accession>A0ABU7AGH6</accession>
<keyword evidence="2" id="KW-0812">Transmembrane</keyword>
<dbReference type="Proteomes" id="UP001345963">
    <property type="component" value="Unassembled WGS sequence"/>
</dbReference>
<reference evidence="3 4" key="1">
    <citation type="submission" date="2021-07" db="EMBL/GenBank/DDBJ databases">
        <authorList>
            <person name="Palmer J.M."/>
        </authorList>
    </citation>
    <scope>NUCLEOTIDE SEQUENCE [LARGE SCALE GENOMIC DNA]</scope>
    <source>
        <strain evidence="3 4">AT_MEX2019</strain>
        <tissue evidence="3">Muscle</tissue>
    </source>
</reference>
<keyword evidence="2" id="KW-0472">Membrane</keyword>
<organism evidence="3 4">
    <name type="scientific">Ataeniobius toweri</name>
    <dbReference type="NCBI Taxonomy" id="208326"/>
    <lineage>
        <taxon>Eukaryota</taxon>
        <taxon>Metazoa</taxon>
        <taxon>Chordata</taxon>
        <taxon>Craniata</taxon>
        <taxon>Vertebrata</taxon>
        <taxon>Euteleostomi</taxon>
        <taxon>Actinopterygii</taxon>
        <taxon>Neopterygii</taxon>
        <taxon>Teleostei</taxon>
        <taxon>Neoteleostei</taxon>
        <taxon>Acanthomorphata</taxon>
        <taxon>Ovalentaria</taxon>
        <taxon>Atherinomorphae</taxon>
        <taxon>Cyprinodontiformes</taxon>
        <taxon>Goodeidae</taxon>
        <taxon>Ataeniobius</taxon>
    </lineage>
</organism>
<feature type="region of interest" description="Disordered" evidence="1">
    <location>
        <begin position="1"/>
        <end position="156"/>
    </location>
</feature>
<dbReference type="PANTHER" id="PTHR16502">
    <property type="entry name" value="KERATINOCYTE-ASSOCIATED TRANSMEMBRANE PROTEIN 2"/>
    <property type="match status" value="1"/>
</dbReference>
<keyword evidence="2" id="KW-1133">Transmembrane helix</keyword>
<feature type="compositionally biased region" description="Basic and acidic residues" evidence="1">
    <location>
        <begin position="119"/>
        <end position="144"/>
    </location>
</feature>
<evidence type="ECO:0000256" key="1">
    <source>
        <dbReference type="SAM" id="MobiDB-lite"/>
    </source>
</evidence>
<dbReference type="Pfam" id="PF17818">
    <property type="entry name" value="KCT2"/>
    <property type="match status" value="1"/>
</dbReference>
<evidence type="ECO:0000313" key="4">
    <source>
        <dbReference type="Proteomes" id="UP001345963"/>
    </source>
</evidence>
<gene>
    <name evidence="3" type="ORF">ATANTOWER_022106</name>
</gene>
<feature type="transmembrane region" description="Helical" evidence="2">
    <location>
        <begin position="162"/>
        <end position="180"/>
    </location>
</feature>
<feature type="compositionally biased region" description="Basic and acidic residues" evidence="1">
    <location>
        <begin position="53"/>
        <end position="67"/>
    </location>
</feature>
<feature type="compositionally biased region" description="Basic and acidic residues" evidence="1">
    <location>
        <begin position="101"/>
        <end position="111"/>
    </location>
</feature>
<protein>
    <recommendedName>
        <fullName evidence="5">Trans-golgi network protein 2</fullName>
    </recommendedName>
</protein>
<feature type="region of interest" description="Disordered" evidence="1">
    <location>
        <begin position="195"/>
        <end position="214"/>
    </location>
</feature>
<name>A0ABU7AGH6_9TELE</name>
<dbReference type="PANTHER" id="PTHR16502:SF0">
    <property type="entry name" value="KERATINOCYTE-ASSOCIATED TRANSMEMBRANE PROTEIN 2"/>
    <property type="match status" value="1"/>
</dbReference>
<dbReference type="InterPro" id="IPR037645">
    <property type="entry name" value="KCT2"/>
</dbReference>
<proteinExistence type="predicted"/>
<feature type="compositionally biased region" description="Basic and acidic residues" evidence="1">
    <location>
        <begin position="77"/>
        <end position="87"/>
    </location>
</feature>
<dbReference type="EMBL" id="JAHUTI010014629">
    <property type="protein sequence ID" value="MED6237287.1"/>
    <property type="molecule type" value="Genomic_DNA"/>
</dbReference>